<protein>
    <submittedName>
        <fullName evidence="3">AAA family ATPase</fullName>
    </submittedName>
</protein>
<dbReference type="GO" id="GO:0016887">
    <property type="term" value="F:ATP hydrolysis activity"/>
    <property type="evidence" value="ECO:0007669"/>
    <property type="project" value="InterPro"/>
</dbReference>
<dbReference type="PANTHER" id="PTHR23077:SF198">
    <property type="entry name" value="ATP-DEPENDENT ZINC METALLOPROTEASE FTSH"/>
    <property type="match status" value="1"/>
</dbReference>
<dbReference type="InterPro" id="IPR003960">
    <property type="entry name" value="ATPase_AAA_CS"/>
</dbReference>
<dbReference type="Pfam" id="PF00004">
    <property type="entry name" value="AAA"/>
    <property type="match status" value="1"/>
</dbReference>
<organism evidence="3">
    <name type="scientific">Boseongicola sp. SB0664_bin_43</name>
    <dbReference type="NCBI Taxonomy" id="2604844"/>
    <lineage>
        <taxon>Bacteria</taxon>
        <taxon>Pseudomonadati</taxon>
        <taxon>Pseudomonadota</taxon>
        <taxon>Alphaproteobacteria</taxon>
        <taxon>Rhodobacterales</taxon>
        <taxon>Paracoccaceae</taxon>
        <taxon>Boseongicola</taxon>
    </lineage>
</organism>
<dbReference type="CDD" id="cd19481">
    <property type="entry name" value="RecA-like_protease"/>
    <property type="match status" value="1"/>
</dbReference>
<dbReference type="GO" id="GO:0005524">
    <property type="term" value="F:ATP binding"/>
    <property type="evidence" value="ECO:0007669"/>
    <property type="project" value="UniProtKB-KW"/>
</dbReference>
<keyword evidence="1" id="KW-0547">Nucleotide-binding</keyword>
<dbReference type="SUPFAM" id="SSF52540">
    <property type="entry name" value="P-loop containing nucleoside triphosphate hydrolases"/>
    <property type="match status" value="1"/>
</dbReference>
<evidence type="ECO:0000259" key="2">
    <source>
        <dbReference type="SMART" id="SM00382"/>
    </source>
</evidence>
<dbReference type="InterPro" id="IPR050168">
    <property type="entry name" value="AAA_ATPase_domain"/>
</dbReference>
<keyword evidence="1" id="KW-0067">ATP-binding</keyword>
<name>A0A6B0XWC1_9RHOB</name>
<comment type="caution">
    <text evidence="3">The sequence shown here is derived from an EMBL/GenBank/DDBJ whole genome shotgun (WGS) entry which is preliminary data.</text>
</comment>
<reference evidence="3" key="1">
    <citation type="submission" date="2019-09" db="EMBL/GenBank/DDBJ databases">
        <title>Characterisation of the sponge microbiome using genome-centric metagenomics.</title>
        <authorList>
            <person name="Engelberts J.P."/>
            <person name="Robbins S.J."/>
            <person name="De Goeij J.M."/>
            <person name="Aranda M."/>
            <person name="Bell S.C."/>
            <person name="Webster N.S."/>
        </authorList>
    </citation>
    <scope>NUCLEOTIDE SEQUENCE</scope>
    <source>
        <strain evidence="3">SB0664_bin_43</strain>
    </source>
</reference>
<proteinExistence type="inferred from homology"/>
<feature type="domain" description="AAA+ ATPase" evidence="2">
    <location>
        <begin position="115"/>
        <end position="247"/>
    </location>
</feature>
<dbReference type="SMART" id="SM00382">
    <property type="entry name" value="AAA"/>
    <property type="match status" value="1"/>
</dbReference>
<dbReference type="AlphaFoldDB" id="A0A6B0XWC1"/>
<evidence type="ECO:0000256" key="1">
    <source>
        <dbReference type="RuleBase" id="RU003651"/>
    </source>
</evidence>
<gene>
    <name evidence="3" type="ORF">F4Y60_02610</name>
</gene>
<dbReference type="PANTHER" id="PTHR23077">
    <property type="entry name" value="AAA-FAMILY ATPASE"/>
    <property type="match status" value="1"/>
</dbReference>
<dbReference type="EMBL" id="VXRY01000098">
    <property type="protein sequence ID" value="MXY32984.1"/>
    <property type="molecule type" value="Genomic_DNA"/>
</dbReference>
<accession>A0A6B0XWC1</accession>
<evidence type="ECO:0000313" key="3">
    <source>
        <dbReference type="EMBL" id="MXY32984.1"/>
    </source>
</evidence>
<dbReference type="InterPro" id="IPR003593">
    <property type="entry name" value="AAA+_ATPase"/>
</dbReference>
<dbReference type="PROSITE" id="PS00674">
    <property type="entry name" value="AAA"/>
    <property type="match status" value="1"/>
</dbReference>
<sequence>MARADLILKLVKASRQNDDDQIRQIVEALAADERAKNHYILADRLLAQLQVEGTRNLKPTFPAVGSGMADPLVIETTPQCRLSDLILVADTEVVIQELVAEQHRADLLRSYNLEPRHRILLGGPPGNGKTSLAEAIADTLNLPFLVVRYEAVIGSYLGETAQRISQVFEFARSRHCVLFFDEFDVVGKERGDLHETGEIKRVVSSLLLQIDALPSYVVVVTASNHPELLDRAVWRRFQVRLELPLPTQTQIEQWFLKFQNRASLPPSKTGQPLGLSPRNLAQRLRGLSFSEVEDFGVDLLRKIVLDQPGANVKNIVEERLRHWKRRFKPDQHNVSGVKP</sequence>
<dbReference type="InterPro" id="IPR003959">
    <property type="entry name" value="ATPase_AAA_core"/>
</dbReference>
<dbReference type="InterPro" id="IPR027417">
    <property type="entry name" value="P-loop_NTPase"/>
</dbReference>
<comment type="similarity">
    <text evidence="1">Belongs to the AAA ATPase family.</text>
</comment>
<dbReference type="Gene3D" id="3.40.50.300">
    <property type="entry name" value="P-loop containing nucleotide triphosphate hydrolases"/>
    <property type="match status" value="1"/>
</dbReference>